<dbReference type="EMBL" id="NIHS01000041">
    <property type="protein sequence ID" value="PLT69626.1"/>
    <property type="molecule type" value="Genomic_DNA"/>
</dbReference>
<dbReference type="Proteomes" id="UP000234891">
    <property type="component" value="Unassembled WGS sequence"/>
</dbReference>
<comment type="caution">
    <text evidence="1">The sequence shown here is derived from an EMBL/GenBank/DDBJ whole genome shotgun (WGS) entry which is preliminary data.</text>
</comment>
<dbReference type="AlphaFoldDB" id="A0A2N5P3C1"/>
<proteinExistence type="predicted"/>
<evidence type="ECO:0000313" key="2">
    <source>
        <dbReference type="Proteomes" id="UP000234891"/>
    </source>
</evidence>
<organism evidence="1 2">
    <name type="scientific">Mediterraneibacter gnavus</name>
    <name type="common">Ruminococcus gnavus</name>
    <dbReference type="NCBI Taxonomy" id="33038"/>
    <lineage>
        <taxon>Bacteria</taxon>
        <taxon>Bacillati</taxon>
        <taxon>Bacillota</taxon>
        <taxon>Clostridia</taxon>
        <taxon>Lachnospirales</taxon>
        <taxon>Lachnospiraceae</taxon>
        <taxon>Mediterraneibacter</taxon>
    </lineage>
</organism>
<reference evidence="1 2" key="1">
    <citation type="journal article" date="2017" name="Genome Med.">
        <title>A novel Ruminococcus gnavus clade enriched in inflammatory bowel disease patients.</title>
        <authorList>
            <person name="Hall A.B."/>
            <person name="Yassour M."/>
            <person name="Sauk J."/>
            <person name="Garner A."/>
            <person name="Jiang X."/>
            <person name="Arthur T."/>
            <person name="Lagoudas G.K."/>
            <person name="Vatanen T."/>
            <person name="Fornelos N."/>
            <person name="Wilson R."/>
            <person name="Bertha M."/>
            <person name="Cohen M."/>
            <person name="Garber J."/>
            <person name="Khalili H."/>
            <person name="Gevers D."/>
            <person name="Ananthakrishnan A.N."/>
            <person name="Kugathasan S."/>
            <person name="Lander E.S."/>
            <person name="Blainey P."/>
            <person name="Vlamakis H."/>
            <person name="Xavier R.J."/>
            <person name="Huttenhower C."/>
        </authorList>
    </citation>
    <scope>NUCLEOTIDE SEQUENCE [LARGE SCALE GENOMIC DNA]</scope>
    <source>
        <strain evidence="1 2">RJX1124</strain>
    </source>
</reference>
<name>A0A2N5P3C1_MEDGN</name>
<accession>A0A2N5P3C1</accession>
<dbReference type="RefSeq" id="WP_101871477.1">
    <property type="nucleotide sequence ID" value="NZ_NIHS01000041.1"/>
</dbReference>
<gene>
    <name evidence="1" type="ORF">CDL26_15165</name>
</gene>
<protein>
    <submittedName>
        <fullName evidence="1">Uncharacterized protein</fullName>
    </submittedName>
</protein>
<sequence length="234" mass="27470">MTDKIILFLVEGPTDEDTLALIYSKIVKDHDIKFEVLHTDITADEEMTVKYIEDRIKKAVDIYLQRNPFLKKSDILKVIQIIDTDGAFVPSTFVKQSDTGKTEYFDTYISAKNKDRLIRRNISKRNIVYKLVHSEEIAGFPYEIYYFSRNIEHVLHNIAEDLTDEEKEDLAFEIADRYSECPEDFLKLLYEGDFYVAGTYKDTWNFIMENGNSLKRHCNMSVFFEKLGITMHVK</sequence>
<evidence type="ECO:0000313" key="1">
    <source>
        <dbReference type="EMBL" id="PLT69626.1"/>
    </source>
</evidence>